<evidence type="ECO:0000256" key="1">
    <source>
        <dbReference type="SAM" id="SignalP"/>
    </source>
</evidence>
<keyword evidence="3" id="KW-1185">Reference proteome</keyword>
<gene>
    <name evidence="2" type="ORF">NG900_04200</name>
</gene>
<name>A0ABT1AGG8_9RALS</name>
<keyword evidence="1" id="KW-0732">Signal</keyword>
<dbReference type="Proteomes" id="UP001162811">
    <property type="component" value="Unassembled WGS sequence"/>
</dbReference>
<sequence length="83" mass="8485">MKAGLYASFLLGLGAMTALGLGTQVEPPTAPLSVSQLGGALQRLLSIDDASAAPVAASMPCDDACRQNYGVAVVDVLNRLPRQ</sequence>
<reference evidence="2" key="1">
    <citation type="submission" date="2022-06" db="EMBL/GenBank/DDBJ databases">
        <authorList>
            <person name="Lu C.-H."/>
        </authorList>
    </citation>
    <scope>NUCLEOTIDE SEQUENCE</scope>
    <source>
        <strain evidence="2">21MJYT02-11</strain>
    </source>
</reference>
<organism evidence="2 3">
    <name type="scientific">Ralstonia soli</name>
    <dbReference type="NCBI Taxonomy" id="2953896"/>
    <lineage>
        <taxon>Bacteria</taxon>
        <taxon>Pseudomonadati</taxon>
        <taxon>Pseudomonadota</taxon>
        <taxon>Betaproteobacteria</taxon>
        <taxon>Burkholderiales</taxon>
        <taxon>Burkholderiaceae</taxon>
        <taxon>Ralstonia</taxon>
    </lineage>
</organism>
<evidence type="ECO:0000313" key="2">
    <source>
        <dbReference type="EMBL" id="MCO5397398.1"/>
    </source>
</evidence>
<comment type="caution">
    <text evidence="2">The sequence shown here is derived from an EMBL/GenBank/DDBJ whole genome shotgun (WGS) entry which is preliminary data.</text>
</comment>
<reference evidence="2" key="2">
    <citation type="journal article" date="2023" name="Front. Microbiol.">
        <title>Ralstonia chuxiongensis sp. nov., Ralstonia mojiangensis sp. nov., and Ralstonia soli sp. nov., isolated from tobacco fields, are three novel species in the family Burkholderiaceae.</title>
        <authorList>
            <person name="Lu C.H."/>
            <person name="Zhang Y.Y."/>
            <person name="Jiang N."/>
            <person name="Chen W."/>
            <person name="Shao X."/>
            <person name="Zhao Z.M."/>
            <person name="Lu W.L."/>
            <person name="Hu X."/>
            <person name="Xi Y.X."/>
            <person name="Zou S.Y."/>
            <person name="Wei Q.J."/>
            <person name="Lin Z.L."/>
            <person name="Gong L."/>
            <person name="Gai X.T."/>
            <person name="Zhang L.Q."/>
            <person name="Li J.Y."/>
            <person name="Jin Y."/>
            <person name="Xia Z.Y."/>
        </authorList>
    </citation>
    <scope>NUCLEOTIDE SEQUENCE</scope>
    <source>
        <strain evidence="2">21MJYT02-11</strain>
    </source>
</reference>
<protein>
    <submittedName>
        <fullName evidence="2">Uncharacterized protein</fullName>
    </submittedName>
</protein>
<proteinExistence type="predicted"/>
<feature type="signal peptide" evidence="1">
    <location>
        <begin position="1"/>
        <end position="20"/>
    </location>
</feature>
<dbReference type="EMBL" id="JAMXHT010000002">
    <property type="protein sequence ID" value="MCO5397398.1"/>
    <property type="molecule type" value="Genomic_DNA"/>
</dbReference>
<evidence type="ECO:0000313" key="3">
    <source>
        <dbReference type="Proteomes" id="UP001162811"/>
    </source>
</evidence>
<feature type="chain" id="PRO_5045563323" evidence="1">
    <location>
        <begin position="21"/>
        <end position="83"/>
    </location>
</feature>
<accession>A0ABT1AGG8</accession>
<dbReference type="RefSeq" id="WP_252677059.1">
    <property type="nucleotide sequence ID" value="NZ_JAMXHT010000002.1"/>
</dbReference>